<evidence type="ECO:0000256" key="1">
    <source>
        <dbReference type="SAM" id="MobiDB-lite"/>
    </source>
</evidence>
<feature type="compositionally biased region" description="Acidic residues" evidence="1">
    <location>
        <begin position="50"/>
        <end position="59"/>
    </location>
</feature>
<organism evidence="3 4">
    <name type="scientific">Komagataella pastoris</name>
    <name type="common">Yeast</name>
    <name type="synonym">Pichia pastoris</name>
    <dbReference type="NCBI Taxonomy" id="4922"/>
    <lineage>
        <taxon>Eukaryota</taxon>
        <taxon>Fungi</taxon>
        <taxon>Dikarya</taxon>
        <taxon>Ascomycota</taxon>
        <taxon>Saccharomycotina</taxon>
        <taxon>Pichiomycetes</taxon>
        <taxon>Pichiales</taxon>
        <taxon>Pichiaceae</taxon>
        <taxon>Komagataella</taxon>
    </lineage>
</organism>
<keyword evidence="4" id="KW-1185">Reference proteome</keyword>
<dbReference type="Proteomes" id="UP000094565">
    <property type="component" value="Chromosome 2"/>
</dbReference>
<protein>
    <submittedName>
        <fullName evidence="3">BA75_03323T0</fullName>
    </submittedName>
</protein>
<accession>A0A1B2JB20</accession>
<proteinExistence type="predicted"/>
<keyword evidence="2" id="KW-1133">Transmembrane helix</keyword>
<keyword evidence="2" id="KW-0472">Membrane</keyword>
<gene>
    <name evidence="3" type="ORF">ATY40_BA7503323</name>
</gene>
<evidence type="ECO:0000313" key="3">
    <source>
        <dbReference type="EMBL" id="ANZ75161.1"/>
    </source>
</evidence>
<evidence type="ECO:0000313" key="4">
    <source>
        <dbReference type="Proteomes" id="UP000094565"/>
    </source>
</evidence>
<evidence type="ECO:0000256" key="2">
    <source>
        <dbReference type="SAM" id="Phobius"/>
    </source>
</evidence>
<reference evidence="3 4" key="1">
    <citation type="submission" date="2016-02" db="EMBL/GenBank/DDBJ databases">
        <title>Comparative genomic and transcriptomic foundation for Pichia pastoris.</title>
        <authorList>
            <person name="Love K.R."/>
            <person name="Shah K.A."/>
            <person name="Whittaker C.A."/>
            <person name="Wu J."/>
            <person name="Bartlett M.C."/>
            <person name="Ma D."/>
            <person name="Leeson R.L."/>
            <person name="Priest M."/>
            <person name="Young S.K."/>
            <person name="Love J.C."/>
        </authorList>
    </citation>
    <scope>NUCLEOTIDE SEQUENCE [LARGE SCALE GENOMIC DNA]</scope>
    <source>
        <strain evidence="3 4">ATCC 28485</strain>
    </source>
</reference>
<name>A0A1B2JB20_PICPA</name>
<feature type="compositionally biased region" description="Low complexity" evidence="1">
    <location>
        <begin position="40"/>
        <end position="49"/>
    </location>
</feature>
<dbReference type="EMBL" id="CP014585">
    <property type="protein sequence ID" value="ANZ75161.1"/>
    <property type="molecule type" value="Genomic_DNA"/>
</dbReference>
<keyword evidence="2" id="KW-0812">Transmembrane</keyword>
<dbReference type="AlphaFoldDB" id="A0A1B2JB20"/>
<feature type="transmembrane region" description="Helical" evidence="2">
    <location>
        <begin position="79"/>
        <end position="100"/>
    </location>
</feature>
<feature type="region of interest" description="Disordered" evidence="1">
    <location>
        <begin position="40"/>
        <end position="65"/>
    </location>
</feature>
<sequence>MLSPTGLATVNIGLFYATTIAQSFCRRPVSISVEIVELSLSGESSTSTDEPTDDDEESITIDNHTSETVTTSNVVKHQFLVLGSIMELLLLAASILQFLLSCG</sequence>